<comment type="caution">
    <text evidence="2">The sequence shown here is derived from an EMBL/GenBank/DDBJ whole genome shotgun (WGS) entry which is preliminary data.</text>
</comment>
<dbReference type="EMBL" id="JAWDGP010007852">
    <property type="protein sequence ID" value="KAK3702730.1"/>
    <property type="molecule type" value="Genomic_DNA"/>
</dbReference>
<dbReference type="GO" id="GO:0005739">
    <property type="term" value="C:mitochondrion"/>
    <property type="evidence" value="ECO:0007669"/>
    <property type="project" value="GOC"/>
</dbReference>
<proteinExistence type="predicted"/>
<gene>
    <name evidence="2" type="ORF">RRG08_042715</name>
</gene>
<keyword evidence="1" id="KW-0812">Transmembrane</keyword>
<keyword evidence="1" id="KW-0472">Membrane</keyword>
<evidence type="ECO:0000313" key="3">
    <source>
        <dbReference type="Proteomes" id="UP001283361"/>
    </source>
</evidence>
<dbReference type="Pfam" id="PF02285">
    <property type="entry name" value="COX8"/>
    <property type="match status" value="1"/>
</dbReference>
<evidence type="ECO:0000313" key="2">
    <source>
        <dbReference type="EMBL" id="KAK3702730.1"/>
    </source>
</evidence>
<dbReference type="GO" id="GO:0006123">
    <property type="term" value="P:mitochondrial electron transport, cytochrome c to oxygen"/>
    <property type="evidence" value="ECO:0007669"/>
    <property type="project" value="InterPro"/>
</dbReference>
<feature type="transmembrane region" description="Helical" evidence="1">
    <location>
        <begin position="41"/>
        <end position="60"/>
    </location>
</feature>
<name>A0AAE0XQN6_9GAST</name>
<organism evidence="2 3">
    <name type="scientific">Elysia crispata</name>
    <name type="common">lettuce slug</name>
    <dbReference type="NCBI Taxonomy" id="231223"/>
    <lineage>
        <taxon>Eukaryota</taxon>
        <taxon>Metazoa</taxon>
        <taxon>Spiralia</taxon>
        <taxon>Lophotrochozoa</taxon>
        <taxon>Mollusca</taxon>
        <taxon>Gastropoda</taxon>
        <taxon>Heterobranchia</taxon>
        <taxon>Euthyneura</taxon>
        <taxon>Panpulmonata</taxon>
        <taxon>Sacoglossa</taxon>
        <taxon>Placobranchoidea</taxon>
        <taxon>Plakobranchidae</taxon>
        <taxon>Elysia</taxon>
    </lineage>
</organism>
<keyword evidence="3" id="KW-1185">Reference proteome</keyword>
<sequence length="75" mass="8196">MSGVVRHSLTRIVPVVRSNVMQKATTISGPPKNHVAFSEKVMLGGTMCGLILTPMLWILANVKYYKNPTGAPQEE</sequence>
<evidence type="ECO:0000256" key="1">
    <source>
        <dbReference type="SAM" id="Phobius"/>
    </source>
</evidence>
<accession>A0AAE0XQN6</accession>
<dbReference type="AlphaFoldDB" id="A0AAE0XQN6"/>
<keyword evidence="1" id="KW-1133">Transmembrane helix</keyword>
<protein>
    <submittedName>
        <fullName evidence="2">Uncharacterized protein</fullName>
    </submittedName>
</protein>
<dbReference type="InterPro" id="IPR003205">
    <property type="entry name" value="Cyt_c_oxidase_su8"/>
</dbReference>
<dbReference type="Proteomes" id="UP001283361">
    <property type="component" value="Unassembled WGS sequence"/>
</dbReference>
<reference evidence="2" key="1">
    <citation type="journal article" date="2023" name="G3 (Bethesda)">
        <title>A reference genome for the long-term kleptoplast-retaining sea slug Elysia crispata morphotype clarki.</title>
        <authorList>
            <person name="Eastman K.E."/>
            <person name="Pendleton A.L."/>
            <person name="Shaikh M.A."/>
            <person name="Suttiyut T."/>
            <person name="Ogas R."/>
            <person name="Tomko P."/>
            <person name="Gavelis G."/>
            <person name="Widhalm J.R."/>
            <person name="Wisecaver J.H."/>
        </authorList>
    </citation>
    <scope>NUCLEOTIDE SEQUENCE</scope>
    <source>
        <strain evidence="2">ECLA1</strain>
    </source>
</reference>